<evidence type="ECO:0000313" key="2">
    <source>
        <dbReference type="EMBL" id="GAA4703964.1"/>
    </source>
</evidence>
<gene>
    <name evidence="2" type="ORF">GCM10023349_21830</name>
</gene>
<keyword evidence="3" id="KW-1185">Reference proteome</keyword>
<proteinExistence type="predicted"/>
<dbReference type="RefSeq" id="WP_345521289.1">
    <property type="nucleotide sequence ID" value="NZ_BAABKM010000002.1"/>
</dbReference>
<evidence type="ECO:0000256" key="1">
    <source>
        <dbReference type="SAM" id="Phobius"/>
    </source>
</evidence>
<keyword evidence="1" id="KW-0812">Transmembrane</keyword>
<dbReference type="Proteomes" id="UP001499974">
    <property type="component" value="Unassembled WGS sequence"/>
</dbReference>
<reference evidence="3" key="1">
    <citation type="journal article" date="2019" name="Int. J. Syst. Evol. Microbiol.">
        <title>The Global Catalogue of Microorganisms (GCM) 10K type strain sequencing project: providing services to taxonomists for standard genome sequencing and annotation.</title>
        <authorList>
            <consortium name="The Broad Institute Genomics Platform"/>
            <consortium name="The Broad Institute Genome Sequencing Center for Infectious Disease"/>
            <person name="Wu L."/>
            <person name="Ma J."/>
        </authorList>
    </citation>
    <scope>NUCLEOTIDE SEQUENCE [LARGE SCALE GENOMIC DNA]</scope>
    <source>
        <strain evidence="3">JCM 18531</strain>
    </source>
</reference>
<dbReference type="EMBL" id="BAABKM010000002">
    <property type="protein sequence ID" value="GAA4703964.1"/>
    <property type="molecule type" value="Genomic_DNA"/>
</dbReference>
<organism evidence="2 3">
    <name type="scientific">Nocardioides conyzicola</name>
    <dbReference type="NCBI Taxonomy" id="1651781"/>
    <lineage>
        <taxon>Bacteria</taxon>
        <taxon>Bacillati</taxon>
        <taxon>Actinomycetota</taxon>
        <taxon>Actinomycetes</taxon>
        <taxon>Propionibacteriales</taxon>
        <taxon>Nocardioidaceae</taxon>
        <taxon>Nocardioides</taxon>
    </lineage>
</organism>
<keyword evidence="1" id="KW-1133">Transmembrane helix</keyword>
<feature type="transmembrane region" description="Helical" evidence="1">
    <location>
        <begin position="47"/>
        <end position="68"/>
    </location>
</feature>
<protein>
    <recommendedName>
        <fullName evidence="4">PH domain-containing protein</fullName>
    </recommendedName>
</protein>
<feature type="transmembrane region" description="Helical" evidence="1">
    <location>
        <begin position="21"/>
        <end position="41"/>
    </location>
</feature>
<evidence type="ECO:0000313" key="3">
    <source>
        <dbReference type="Proteomes" id="UP001499974"/>
    </source>
</evidence>
<name>A0ABP8XB19_9ACTN</name>
<comment type="caution">
    <text evidence="2">The sequence shown here is derived from an EMBL/GenBank/DDBJ whole genome shotgun (WGS) entry which is preliminary data.</text>
</comment>
<sequence>MSEVSPEVSQYRFAPTVSVRIVGALLVVLALLLAAATLVVAVASLSVLVLAAAAVVGVGAVFAVGHLLTRRVAVVRLGATGYRVRLVRGAGVTEAAWTEVREVTTATPQGVPVVVLKLADGRTTTIPVTVLDVDREQFVRDLQQHLQRGQGLRRLS</sequence>
<evidence type="ECO:0008006" key="4">
    <source>
        <dbReference type="Google" id="ProtNLM"/>
    </source>
</evidence>
<accession>A0ABP8XB19</accession>
<keyword evidence="1" id="KW-0472">Membrane</keyword>